<dbReference type="GO" id="GO:0016787">
    <property type="term" value="F:hydrolase activity"/>
    <property type="evidence" value="ECO:0007669"/>
    <property type="project" value="UniProtKB-KW"/>
</dbReference>
<dbReference type="Proteomes" id="UP000069205">
    <property type="component" value="Chromosome"/>
</dbReference>
<dbReference type="KEGG" id="nmv:NITMOv2_4615"/>
<proteinExistence type="predicted"/>
<gene>
    <name evidence="2" type="ORF">NITMOv2_4615</name>
</gene>
<feature type="chain" id="PRO_5005476909" evidence="1">
    <location>
        <begin position="21"/>
        <end position="276"/>
    </location>
</feature>
<dbReference type="AlphaFoldDB" id="A0A0K2GK54"/>
<sequence>MVSLRFALVLVALLATDAVSYPGDFPLFDAHIHYNHDVWDSLPPNEAVQRLREAGILRALVSSSSDEGTQKLYAEAPDLIIPELRPYRKTGETGSWFRDESVIEYLQERLARYRYVAIGEFHVSGANADLPVVRHLVLLAKQHGLLLHAHSDADAVDRLFRHDPDARLVWAHAGYEPPSLVHELLRRHTHLWVDLSSRDDLTANGKLVPEWRALLVEFPDRFMVGTDTHAPHRWNAIGSSARSVRGWLADLPADIAERIAHKNGEEVLTQAFLKGG</sequence>
<keyword evidence="2" id="KW-0378">Hydrolase</keyword>
<dbReference type="EMBL" id="CP011801">
    <property type="protein sequence ID" value="ALA60987.1"/>
    <property type="molecule type" value="Genomic_DNA"/>
</dbReference>
<evidence type="ECO:0000313" key="3">
    <source>
        <dbReference type="Proteomes" id="UP000069205"/>
    </source>
</evidence>
<keyword evidence="1" id="KW-0732">Signal</keyword>
<dbReference type="InterPro" id="IPR032466">
    <property type="entry name" value="Metal_Hydrolase"/>
</dbReference>
<dbReference type="Gene3D" id="3.20.20.140">
    <property type="entry name" value="Metal-dependent hydrolases"/>
    <property type="match status" value="1"/>
</dbReference>
<evidence type="ECO:0000256" key="1">
    <source>
        <dbReference type="SAM" id="SignalP"/>
    </source>
</evidence>
<reference evidence="2 3" key="1">
    <citation type="journal article" date="2015" name="Proc. Natl. Acad. Sci. U.S.A.">
        <title>Expanded metabolic versatility of ubiquitous nitrite-oxidizing bacteria from the genus Nitrospira.</title>
        <authorList>
            <person name="Koch H."/>
            <person name="Lucker S."/>
            <person name="Albertsen M."/>
            <person name="Kitzinger K."/>
            <person name="Herbold C."/>
            <person name="Spieck E."/>
            <person name="Nielsen P.H."/>
            <person name="Wagner M."/>
            <person name="Daims H."/>
        </authorList>
    </citation>
    <scope>NUCLEOTIDE SEQUENCE [LARGE SCALE GENOMIC DNA]</scope>
    <source>
        <strain evidence="2 3">NSP M-1</strain>
    </source>
</reference>
<feature type="signal peptide" evidence="1">
    <location>
        <begin position="1"/>
        <end position="20"/>
    </location>
</feature>
<dbReference type="OrthoDB" id="3982782at2"/>
<dbReference type="STRING" id="42253.NITMOv2_4615"/>
<dbReference type="SUPFAM" id="SSF51556">
    <property type="entry name" value="Metallo-dependent hydrolases"/>
    <property type="match status" value="1"/>
</dbReference>
<protein>
    <submittedName>
        <fullName evidence="2">Amidohydrolase 2</fullName>
    </submittedName>
</protein>
<accession>A0A0K2GK54</accession>
<organism evidence="2 3">
    <name type="scientific">Nitrospira moscoviensis</name>
    <dbReference type="NCBI Taxonomy" id="42253"/>
    <lineage>
        <taxon>Bacteria</taxon>
        <taxon>Pseudomonadati</taxon>
        <taxon>Nitrospirota</taxon>
        <taxon>Nitrospiria</taxon>
        <taxon>Nitrospirales</taxon>
        <taxon>Nitrospiraceae</taxon>
        <taxon>Nitrospira</taxon>
    </lineage>
</organism>
<name>A0A0K2GK54_NITMO</name>
<keyword evidence="3" id="KW-1185">Reference proteome</keyword>
<evidence type="ECO:0000313" key="2">
    <source>
        <dbReference type="EMBL" id="ALA60987.1"/>
    </source>
</evidence>
<dbReference type="PATRIC" id="fig|42253.5.peg.4551"/>
<dbReference type="RefSeq" id="WP_145976469.1">
    <property type="nucleotide sequence ID" value="NZ_CP011801.1"/>
</dbReference>